<gene>
    <name evidence="9" type="ORF">SAMN02194393_00067</name>
</gene>
<dbReference type="OrthoDB" id="9760371at2"/>
<feature type="region of interest" description="Disordered" evidence="5">
    <location>
        <begin position="1"/>
        <end position="21"/>
    </location>
</feature>
<feature type="transmembrane region" description="Helical" evidence="6">
    <location>
        <begin position="308"/>
        <end position="329"/>
    </location>
</feature>
<dbReference type="PANTHER" id="PTHR32089:SF112">
    <property type="entry name" value="LYSOZYME-LIKE PROTEIN-RELATED"/>
    <property type="match status" value="1"/>
</dbReference>
<dbReference type="InterPro" id="IPR003660">
    <property type="entry name" value="HAMP_dom"/>
</dbReference>
<feature type="compositionally biased region" description="Basic and acidic residues" evidence="5">
    <location>
        <begin position="730"/>
        <end position="763"/>
    </location>
</feature>
<dbReference type="STRING" id="36842.SAMN02194393_00067"/>
<dbReference type="InterPro" id="IPR004089">
    <property type="entry name" value="MCPsignal_dom"/>
</dbReference>
<evidence type="ECO:0000256" key="6">
    <source>
        <dbReference type="SAM" id="Phobius"/>
    </source>
</evidence>
<dbReference type="RefSeq" id="WP_079488490.1">
    <property type="nucleotide sequence ID" value="NZ_FUZT01000001.1"/>
</dbReference>
<keyword evidence="10" id="KW-1185">Reference proteome</keyword>
<feature type="transmembrane region" description="Helical" evidence="6">
    <location>
        <begin position="31"/>
        <end position="51"/>
    </location>
</feature>
<dbReference type="PROSITE" id="PS50111">
    <property type="entry name" value="CHEMOTAXIS_TRANSDUC_2"/>
    <property type="match status" value="1"/>
</dbReference>
<dbReference type="PANTHER" id="PTHR32089">
    <property type="entry name" value="METHYL-ACCEPTING CHEMOTAXIS PROTEIN MCPB"/>
    <property type="match status" value="1"/>
</dbReference>
<feature type="compositionally biased region" description="Acidic residues" evidence="5">
    <location>
        <begin position="764"/>
        <end position="779"/>
    </location>
</feature>
<sequence length="779" mass="87842">MDKVKLNENQKKKGIKKKRSKGSNMGIKTKLIVFLLVITIIPIMVISTYSVQSFKKSIEDKVGFLTEHLAKRDLEILDSKLEEIEKASTLVITDQDLIRSITTDEFKDQYDKFTNTLKIRQNFTSIMVSYPDIKSITFYGDSEKIIGNGDTKDITKFMKSGEFEKTEMYKEVLESKGRVHWVTGLMGDFNNIYLMRTIVSNLEPQGILVYQIDMETIKSLYYNTKISNGSNTLIIDDENNIIYHTNEENIGNKVNESYIVNISEDKNSDSYTLDNELVVYSKCDNGWKQITTIPSKYLFQEIYDIRQMTMGIGIVCIIISIFLSIYLALNISKPLNKILGLMKRVEDGDLTVSCNIKGNNEIGRLAKGFNSMVDSMKKLINSTKMTVDGVKYSTKTVNEIAEQYSAVSEQVAVSMGEIANGASEQAKEAENTTDIMGQLSDRIDSMESNLKIVKETTDKTKEISNHATETVRTLYEKTEEYAKNSATTKETIIKLKDRVSEIINIVELIQNISEQTNLLALNAAIEAARSGEAGRGFAVVAEEIRKLAEQSKDASNKITNLANSINSDVVNTVESVDEGEKIFGEQHLAVFDTDTAFKDIETSVGSIIKEVIQVKNAVEDIVEYRNTTIASIQNISAVTEESAASTEEIMASTEEQASSAEQLKDISRELISLVNELNQSMDKFKLDDESLSSKKKNIYETKNNLNIEGIRENELENKKIVDKNFIDSNSKNEEYKEKDEELIEDNKELNNKNLYDEDIHEEGLENEENDEDKDGDNLA</sequence>
<dbReference type="Pfam" id="PF00015">
    <property type="entry name" value="MCPsignal"/>
    <property type="match status" value="1"/>
</dbReference>
<keyword evidence="4" id="KW-0175">Coiled coil</keyword>
<evidence type="ECO:0000256" key="4">
    <source>
        <dbReference type="SAM" id="Coils"/>
    </source>
</evidence>
<evidence type="ECO:0000259" key="8">
    <source>
        <dbReference type="PROSITE" id="PS50885"/>
    </source>
</evidence>
<reference evidence="10" key="1">
    <citation type="submission" date="2017-02" db="EMBL/GenBank/DDBJ databases">
        <authorList>
            <person name="Varghese N."/>
            <person name="Submissions S."/>
        </authorList>
    </citation>
    <scope>NUCLEOTIDE SEQUENCE [LARGE SCALE GENOMIC DNA]</scope>
    <source>
        <strain evidence="10">M1</strain>
    </source>
</reference>
<dbReference type="CDD" id="cd06225">
    <property type="entry name" value="HAMP"/>
    <property type="match status" value="1"/>
</dbReference>
<evidence type="ECO:0000313" key="9">
    <source>
        <dbReference type="EMBL" id="SKC35685.1"/>
    </source>
</evidence>
<feature type="compositionally biased region" description="Basic residues" evidence="5">
    <location>
        <begin position="12"/>
        <end position="21"/>
    </location>
</feature>
<keyword evidence="6" id="KW-0472">Membrane</keyword>
<dbReference type="Pfam" id="PF00672">
    <property type="entry name" value="HAMP"/>
    <property type="match status" value="1"/>
</dbReference>
<evidence type="ECO:0000256" key="5">
    <source>
        <dbReference type="SAM" id="MobiDB-lite"/>
    </source>
</evidence>
<dbReference type="Gene3D" id="1.10.287.950">
    <property type="entry name" value="Methyl-accepting chemotaxis protein"/>
    <property type="match status" value="1"/>
</dbReference>
<name>A0A1T5I926_9FIRM</name>
<evidence type="ECO:0000259" key="7">
    <source>
        <dbReference type="PROSITE" id="PS50111"/>
    </source>
</evidence>
<dbReference type="GO" id="GO:0016020">
    <property type="term" value="C:membrane"/>
    <property type="evidence" value="ECO:0007669"/>
    <property type="project" value="InterPro"/>
</dbReference>
<dbReference type="SUPFAM" id="SSF58104">
    <property type="entry name" value="Methyl-accepting chemotaxis protein (MCP) signaling domain"/>
    <property type="match status" value="1"/>
</dbReference>
<feature type="domain" description="HAMP" evidence="8">
    <location>
        <begin position="329"/>
        <end position="381"/>
    </location>
</feature>
<evidence type="ECO:0000256" key="1">
    <source>
        <dbReference type="ARBA" id="ARBA00023224"/>
    </source>
</evidence>
<protein>
    <submittedName>
        <fullName evidence="9">Methyl-accepting chemotaxis protein</fullName>
    </submittedName>
</protein>
<evidence type="ECO:0000256" key="3">
    <source>
        <dbReference type="PROSITE-ProRule" id="PRU00284"/>
    </source>
</evidence>
<dbReference type="SMART" id="SM00283">
    <property type="entry name" value="MA"/>
    <property type="match status" value="1"/>
</dbReference>
<keyword evidence="1 3" id="KW-0807">Transducer</keyword>
<accession>A0A1T5I926</accession>
<dbReference type="SMART" id="SM00304">
    <property type="entry name" value="HAMP"/>
    <property type="match status" value="1"/>
</dbReference>
<feature type="domain" description="Methyl-accepting transducer" evidence="7">
    <location>
        <begin position="400"/>
        <end position="657"/>
    </location>
</feature>
<dbReference type="Gene3D" id="1.10.8.500">
    <property type="entry name" value="HAMP domain in histidine kinase"/>
    <property type="match status" value="1"/>
</dbReference>
<proteinExistence type="inferred from homology"/>
<comment type="similarity">
    <text evidence="2">Belongs to the methyl-accepting chemotaxis (MCP) protein family.</text>
</comment>
<dbReference type="Proteomes" id="UP000190285">
    <property type="component" value="Unassembled WGS sequence"/>
</dbReference>
<evidence type="ECO:0000256" key="2">
    <source>
        <dbReference type="ARBA" id="ARBA00029447"/>
    </source>
</evidence>
<feature type="coiled-coil region" evidence="4">
    <location>
        <begin position="643"/>
        <end position="683"/>
    </location>
</feature>
<feature type="compositionally biased region" description="Basic and acidic residues" evidence="5">
    <location>
        <begin position="1"/>
        <end position="11"/>
    </location>
</feature>
<organism evidence="9 10">
    <name type="scientific">Maledivibacter halophilus</name>
    <dbReference type="NCBI Taxonomy" id="36842"/>
    <lineage>
        <taxon>Bacteria</taxon>
        <taxon>Bacillati</taxon>
        <taxon>Bacillota</taxon>
        <taxon>Clostridia</taxon>
        <taxon>Peptostreptococcales</taxon>
        <taxon>Caminicellaceae</taxon>
        <taxon>Maledivibacter</taxon>
    </lineage>
</organism>
<dbReference type="AlphaFoldDB" id="A0A1T5I926"/>
<keyword evidence="6" id="KW-0812">Transmembrane</keyword>
<keyword evidence="6" id="KW-1133">Transmembrane helix</keyword>
<dbReference type="EMBL" id="FUZT01000001">
    <property type="protein sequence ID" value="SKC35685.1"/>
    <property type="molecule type" value="Genomic_DNA"/>
</dbReference>
<dbReference type="Gene3D" id="3.30.450.20">
    <property type="entry name" value="PAS domain"/>
    <property type="match status" value="1"/>
</dbReference>
<feature type="region of interest" description="Disordered" evidence="5">
    <location>
        <begin position="730"/>
        <end position="779"/>
    </location>
</feature>
<dbReference type="GO" id="GO:0007165">
    <property type="term" value="P:signal transduction"/>
    <property type="evidence" value="ECO:0007669"/>
    <property type="project" value="UniProtKB-KW"/>
</dbReference>
<dbReference type="PROSITE" id="PS50885">
    <property type="entry name" value="HAMP"/>
    <property type="match status" value="1"/>
</dbReference>
<evidence type="ECO:0000313" key="10">
    <source>
        <dbReference type="Proteomes" id="UP000190285"/>
    </source>
</evidence>